<dbReference type="Proteomes" id="UP000060787">
    <property type="component" value="Chromosome"/>
</dbReference>
<proteinExistence type="predicted"/>
<dbReference type="PATRIC" id="fig|84531.8.peg.2615"/>
<organism evidence="2 3">
    <name type="scientific">Lysobacter antibioticus</name>
    <dbReference type="NCBI Taxonomy" id="84531"/>
    <lineage>
        <taxon>Bacteria</taxon>
        <taxon>Pseudomonadati</taxon>
        <taxon>Pseudomonadota</taxon>
        <taxon>Gammaproteobacteria</taxon>
        <taxon>Lysobacterales</taxon>
        <taxon>Lysobacteraceae</taxon>
        <taxon>Lysobacter</taxon>
    </lineage>
</organism>
<gene>
    <name evidence="2" type="ORF">LA76x_2604</name>
</gene>
<dbReference type="KEGG" id="lab:LA76x_2604"/>
<sequence>MNKYQAGLWLAMGVGLALSACARSPDSATAGTSVVSAEMSPVALPPVLVHKDPACGCCHLWVEHLRKAGFQVEARDEDDLNPIKQRLGVPHGKGSCHTAEIDGYVIEGHVPVQDIHRLLVERPRARGLVLAGMPAGSPGMELPDDSVSPFTVELVLMDGSTQAFSQHGGEAAP</sequence>
<dbReference type="STRING" id="84531.LA76x_2604"/>
<evidence type="ECO:0000313" key="3">
    <source>
        <dbReference type="Proteomes" id="UP000060787"/>
    </source>
</evidence>
<feature type="chain" id="PRO_5006596885" description="DUF411 domain-containing protein" evidence="1">
    <location>
        <begin position="23"/>
        <end position="173"/>
    </location>
</feature>
<evidence type="ECO:0000256" key="1">
    <source>
        <dbReference type="SAM" id="SignalP"/>
    </source>
</evidence>
<dbReference type="EMBL" id="CP011129">
    <property type="protein sequence ID" value="ALN80734.1"/>
    <property type="molecule type" value="Genomic_DNA"/>
</dbReference>
<protein>
    <recommendedName>
        <fullName evidence="4">DUF411 domain-containing protein</fullName>
    </recommendedName>
</protein>
<keyword evidence="1" id="KW-0732">Signal</keyword>
<accession>A0A0S2FB15</accession>
<dbReference type="PROSITE" id="PS51257">
    <property type="entry name" value="PROKAR_LIPOPROTEIN"/>
    <property type="match status" value="1"/>
</dbReference>
<keyword evidence="3" id="KW-1185">Reference proteome</keyword>
<evidence type="ECO:0000313" key="2">
    <source>
        <dbReference type="EMBL" id="ALN80734.1"/>
    </source>
</evidence>
<reference evidence="2 3" key="1">
    <citation type="journal article" date="2015" name="BMC Genomics">
        <title>Comparative genomics and metabolic profiling of the genus Lysobacter.</title>
        <authorList>
            <person name="de Bruijn I."/>
            <person name="Cheng X."/>
            <person name="de Jager V."/>
            <person name="Exposito R.G."/>
            <person name="Watrous J."/>
            <person name="Patel N."/>
            <person name="Postma J."/>
            <person name="Dorrestein P.C."/>
            <person name="Kobayashi D."/>
            <person name="Raaijmakers J.M."/>
        </authorList>
    </citation>
    <scope>NUCLEOTIDE SEQUENCE [LARGE SCALE GENOMIC DNA]</scope>
    <source>
        <strain evidence="2 3">76</strain>
    </source>
</reference>
<dbReference type="eggNOG" id="COG3019">
    <property type="taxonomic scope" value="Bacteria"/>
</dbReference>
<dbReference type="InterPro" id="IPR007332">
    <property type="entry name" value="DUF411"/>
</dbReference>
<evidence type="ECO:0008006" key="4">
    <source>
        <dbReference type="Google" id="ProtNLM"/>
    </source>
</evidence>
<feature type="signal peptide" evidence="1">
    <location>
        <begin position="1"/>
        <end position="22"/>
    </location>
</feature>
<dbReference type="Pfam" id="PF04214">
    <property type="entry name" value="DUF411"/>
    <property type="match status" value="1"/>
</dbReference>
<name>A0A0S2FB15_LYSAN</name>
<dbReference type="AlphaFoldDB" id="A0A0S2FB15"/>